<comment type="caution">
    <text evidence="3">The sequence shown here is derived from an EMBL/GenBank/DDBJ whole genome shotgun (WGS) entry which is preliminary data.</text>
</comment>
<dbReference type="SUPFAM" id="SSF47986">
    <property type="entry name" value="DEATH domain"/>
    <property type="match status" value="1"/>
</dbReference>
<evidence type="ECO:0000313" key="4">
    <source>
        <dbReference type="Proteomes" id="UP001174909"/>
    </source>
</evidence>
<proteinExistence type="predicted"/>
<dbReference type="Pfam" id="PF00531">
    <property type="entry name" value="Death"/>
    <property type="match status" value="1"/>
</dbReference>
<sequence length="429" mass="48091">HSLLELFCDSTSVRESVENSAASKGGIVAKQRIIMSRMDSVDDELTSFFGSLEISQSPDDIITNMNRENITVRDLASMDRNDLYGFGVKTFKDANRILERARSHKKLVKQGSWSQEERRPQLVRQESRDYGRAGNLKMRLMDVRPGVRDVFAAQLDGNVEGVPNWEQFGEKLLNMDTVTLRQFKSSASPTKAILNKEIGDDPSATLEDAFEALKAIGRNDVVSLVLEKLDSRNSSMSREGSEDRTSPPNHPSTLLVDQRLHRTEPCTDRDTGVTAQQNVCFDPALEQRMQTITAQSTLPPKQSSLEKKVHRHDSFDQTTELQRGSGVDVVEPELAELMNEVASHIPTRWRDVGIQLNLSLSDLNAIGISTPADSLQRFSSVFHLWRSKLSAPYNWSTVIHALEAPAVNETRLARRLRTSKLLQIAVHNS</sequence>
<organism evidence="3 4">
    <name type="scientific">Geodia barretti</name>
    <name type="common">Barrett's horny sponge</name>
    <dbReference type="NCBI Taxonomy" id="519541"/>
    <lineage>
        <taxon>Eukaryota</taxon>
        <taxon>Metazoa</taxon>
        <taxon>Porifera</taxon>
        <taxon>Demospongiae</taxon>
        <taxon>Heteroscleromorpha</taxon>
        <taxon>Tetractinellida</taxon>
        <taxon>Astrophorina</taxon>
        <taxon>Geodiidae</taxon>
        <taxon>Geodia</taxon>
    </lineage>
</organism>
<evidence type="ECO:0000313" key="3">
    <source>
        <dbReference type="EMBL" id="CAI8024969.1"/>
    </source>
</evidence>
<dbReference type="PROSITE" id="PS50017">
    <property type="entry name" value="DEATH_DOMAIN"/>
    <property type="match status" value="1"/>
</dbReference>
<dbReference type="InterPro" id="IPR011029">
    <property type="entry name" value="DEATH-like_dom_sf"/>
</dbReference>
<dbReference type="CDD" id="cd01670">
    <property type="entry name" value="Death"/>
    <property type="match status" value="1"/>
</dbReference>
<feature type="compositionally biased region" description="Basic and acidic residues" evidence="1">
    <location>
        <begin position="304"/>
        <end position="315"/>
    </location>
</feature>
<dbReference type="InterPro" id="IPR000488">
    <property type="entry name" value="Death_dom"/>
</dbReference>
<feature type="domain" description="Death" evidence="2">
    <location>
        <begin position="334"/>
        <end position="403"/>
    </location>
</feature>
<evidence type="ECO:0000256" key="1">
    <source>
        <dbReference type="SAM" id="MobiDB-lite"/>
    </source>
</evidence>
<dbReference type="EMBL" id="CASHTH010002113">
    <property type="protein sequence ID" value="CAI8024969.1"/>
    <property type="molecule type" value="Genomic_DNA"/>
</dbReference>
<dbReference type="GO" id="GO:0007165">
    <property type="term" value="P:signal transduction"/>
    <property type="evidence" value="ECO:0007669"/>
    <property type="project" value="InterPro"/>
</dbReference>
<dbReference type="Gene3D" id="1.10.533.10">
    <property type="entry name" value="Death Domain, Fas"/>
    <property type="match status" value="2"/>
</dbReference>
<reference evidence="3" key="1">
    <citation type="submission" date="2023-03" db="EMBL/GenBank/DDBJ databases">
        <authorList>
            <person name="Steffen K."/>
            <person name="Cardenas P."/>
        </authorList>
    </citation>
    <scope>NUCLEOTIDE SEQUENCE</scope>
</reference>
<gene>
    <name evidence="3" type="ORF">GBAR_LOCUS14465</name>
</gene>
<feature type="region of interest" description="Disordered" evidence="1">
    <location>
        <begin position="231"/>
        <end position="260"/>
    </location>
</feature>
<feature type="non-terminal residue" evidence="3">
    <location>
        <position position="429"/>
    </location>
</feature>
<protein>
    <recommendedName>
        <fullName evidence="2">Death domain-containing protein</fullName>
    </recommendedName>
</protein>
<feature type="region of interest" description="Disordered" evidence="1">
    <location>
        <begin position="296"/>
        <end position="324"/>
    </location>
</feature>
<keyword evidence="4" id="KW-1185">Reference proteome</keyword>
<dbReference type="Proteomes" id="UP001174909">
    <property type="component" value="Unassembled WGS sequence"/>
</dbReference>
<dbReference type="AlphaFoldDB" id="A0AA35WLN2"/>
<name>A0AA35WLN2_GEOBA</name>
<evidence type="ECO:0000259" key="2">
    <source>
        <dbReference type="PROSITE" id="PS50017"/>
    </source>
</evidence>
<accession>A0AA35WLN2</accession>